<accession>A0A9J6QS95</accession>
<comment type="similarity">
    <text evidence="2">Belongs to the bacterial solute-binding protein 2 family.</text>
</comment>
<keyword evidence="3 4" id="KW-0732">Signal</keyword>
<name>A0A9J6QS95_9FIRM</name>
<protein>
    <submittedName>
        <fullName evidence="6">Substrate-binding domain-containing protein</fullName>
    </submittedName>
</protein>
<evidence type="ECO:0000256" key="3">
    <source>
        <dbReference type="ARBA" id="ARBA00022729"/>
    </source>
</evidence>
<keyword evidence="7" id="KW-1185">Reference proteome</keyword>
<evidence type="ECO:0000256" key="2">
    <source>
        <dbReference type="ARBA" id="ARBA00007639"/>
    </source>
</evidence>
<dbReference type="EMBL" id="JAOSHN010000001">
    <property type="protein sequence ID" value="MCU7377287.1"/>
    <property type="molecule type" value="Genomic_DNA"/>
</dbReference>
<dbReference type="AlphaFoldDB" id="A0A9J6QS95"/>
<dbReference type="Pfam" id="PF13407">
    <property type="entry name" value="Peripla_BP_4"/>
    <property type="match status" value="1"/>
</dbReference>
<dbReference type="InterPro" id="IPR025997">
    <property type="entry name" value="SBP_2_dom"/>
</dbReference>
<comment type="caution">
    <text evidence="6">The sequence shown here is derived from an EMBL/GenBank/DDBJ whole genome shotgun (WGS) entry which is preliminary data.</text>
</comment>
<gene>
    <name evidence="6" type="ORF">OBO34_02840</name>
</gene>
<dbReference type="PANTHER" id="PTHR46847">
    <property type="entry name" value="D-ALLOSE-BINDING PERIPLASMIC PROTEIN-RELATED"/>
    <property type="match status" value="1"/>
</dbReference>
<evidence type="ECO:0000313" key="7">
    <source>
        <dbReference type="Proteomes" id="UP001065549"/>
    </source>
</evidence>
<evidence type="ECO:0000259" key="5">
    <source>
        <dbReference type="Pfam" id="PF13407"/>
    </source>
</evidence>
<dbReference type="CDD" id="cd01536">
    <property type="entry name" value="PBP1_ABC_sugar_binding-like"/>
    <property type="match status" value="1"/>
</dbReference>
<feature type="signal peptide" evidence="4">
    <location>
        <begin position="1"/>
        <end position="23"/>
    </location>
</feature>
<proteinExistence type="inferred from homology"/>
<organism evidence="6 7">
    <name type="scientific">Hominibacterium faecale</name>
    <dbReference type="NCBI Taxonomy" id="2839743"/>
    <lineage>
        <taxon>Bacteria</taxon>
        <taxon>Bacillati</taxon>
        <taxon>Bacillota</taxon>
        <taxon>Clostridia</taxon>
        <taxon>Peptostreptococcales</taxon>
        <taxon>Anaerovoracaceae</taxon>
        <taxon>Hominibacterium</taxon>
    </lineage>
</organism>
<dbReference type="Gene3D" id="3.40.50.2300">
    <property type="match status" value="2"/>
</dbReference>
<dbReference type="InterPro" id="IPR028082">
    <property type="entry name" value="Peripla_BP_I"/>
</dbReference>
<feature type="chain" id="PRO_5039947090" evidence="4">
    <location>
        <begin position="24"/>
        <end position="445"/>
    </location>
</feature>
<evidence type="ECO:0000256" key="4">
    <source>
        <dbReference type="SAM" id="SignalP"/>
    </source>
</evidence>
<dbReference type="RefSeq" id="WP_253020704.1">
    <property type="nucleotide sequence ID" value="NZ_JAOSHN010000001.1"/>
</dbReference>
<dbReference type="SUPFAM" id="SSF53822">
    <property type="entry name" value="Periplasmic binding protein-like I"/>
    <property type="match status" value="1"/>
</dbReference>
<dbReference type="GO" id="GO:0030313">
    <property type="term" value="C:cell envelope"/>
    <property type="evidence" value="ECO:0007669"/>
    <property type="project" value="UniProtKB-SubCell"/>
</dbReference>
<dbReference type="GO" id="GO:0030246">
    <property type="term" value="F:carbohydrate binding"/>
    <property type="evidence" value="ECO:0007669"/>
    <property type="project" value="UniProtKB-ARBA"/>
</dbReference>
<sequence>MSKRKMRILAILMVIGLMVTCLAGCGGSEEGTAEKELSADEAKTELYGMLPDTCLSGFLDPTSLEDRSNIDKALPFKPKDPKHVVIGWTEQTQGDPWFVSVKESAEKWAKKYGYTLYFDVADFELSKQSAHIDSYISRGVDVIVIDPVDVTGIAADIERAVKAGIPCIGFGSEIFGAPVVTTINANIFSVGYSAGKYTASQFDKEEQINMGIVVGIMGNSTAETRVNGMLSGMIYERAQQRGVEYTMEQATLDATKLFNDLRKKGTFESEKWNMACLGSGEGNWTFEGGIDVAEPIIAANQDKLNLFIGENDFQGLGAAQALKNYGLTDKVLVACPGNGMKTELEKVKDGTLLCDGPHNGQAFAMETINFIKELAEGTNKWDANNLPMLTAFKAFNINRDTMDTYWDDDKENLYHKTAPLEVLTVPEVIKAIEDGTYYEEWVPSK</sequence>
<dbReference type="Proteomes" id="UP001065549">
    <property type="component" value="Unassembled WGS sequence"/>
</dbReference>
<reference evidence="6" key="1">
    <citation type="submission" date="2022-09" db="EMBL/GenBank/DDBJ databases">
        <title>Culturomic study of gut microbiota in children with autism spectrum disorder.</title>
        <authorList>
            <person name="Efimov B.A."/>
            <person name="Chaplin A.V."/>
            <person name="Sokolova S.R."/>
            <person name="Pikina A.P."/>
            <person name="Korzhanova M."/>
            <person name="Belova V."/>
            <person name="Korostin D."/>
        </authorList>
    </citation>
    <scope>NUCLEOTIDE SEQUENCE</scope>
    <source>
        <strain evidence="6">ASD5510</strain>
    </source>
</reference>
<evidence type="ECO:0000256" key="1">
    <source>
        <dbReference type="ARBA" id="ARBA00004196"/>
    </source>
</evidence>
<evidence type="ECO:0000313" key="6">
    <source>
        <dbReference type="EMBL" id="MCU7377287.1"/>
    </source>
</evidence>
<dbReference type="PANTHER" id="PTHR46847:SF1">
    <property type="entry name" value="D-ALLOSE-BINDING PERIPLASMIC PROTEIN-RELATED"/>
    <property type="match status" value="1"/>
</dbReference>
<feature type="domain" description="Periplasmic binding protein" evidence="5">
    <location>
        <begin position="89"/>
        <end position="352"/>
    </location>
</feature>
<comment type="subcellular location">
    <subcellularLocation>
        <location evidence="1">Cell envelope</location>
    </subcellularLocation>
</comment>